<keyword evidence="4" id="KW-1185">Reference proteome</keyword>
<accession>A0ABT0ZQ51</accession>
<evidence type="ECO:0000256" key="2">
    <source>
        <dbReference type="SAM" id="SignalP"/>
    </source>
</evidence>
<reference evidence="3 4" key="1">
    <citation type="submission" date="2022-06" db="EMBL/GenBank/DDBJ databases">
        <title>Fructobacillus taiwanensis sp. nov., isolated from the honeybee.</title>
        <authorList>
            <person name="Chen Y.-S."/>
            <person name="Wang L.-T."/>
            <person name="Lee Y.-S."/>
            <person name="Chang Y.-C."/>
            <person name="Wu H.-C."/>
            <person name="Liao C.-Y."/>
            <person name="Chen W.-H."/>
            <person name="Deng J.-N."/>
            <person name="Wang Y.-H."/>
        </authorList>
    </citation>
    <scope>NUCLEOTIDE SEQUENCE [LARGE SCALE GENOMIC DNA]</scope>
    <source>
        <strain evidence="3 4">W13</strain>
    </source>
</reference>
<sequence>MSKKIILISSLVAIAVVAVIGGAYALGASNPSTNKQSKVEKTVSSATSKTKESTDSSSQDDQKVKTSAYSALPQKVQIALLTYGSLPTNYGTPLKTHYSVYMGDKDKIVVYDDGEGAGGFAEHTVMFTDNHNGTFTESDLDTSAAPDMAGVSPQNSFWKSYKTITEDDMMKNYNDHKDEINFSANELVDLSKSGDKFSLIPTNQTKLP</sequence>
<comment type="caution">
    <text evidence="3">The sequence shown here is derived from an EMBL/GenBank/DDBJ whole genome shotgun (WGS) entry which is preliminary data.</text>
</comment>
<keyword evidence="2" id="KW-0732">Signal</keyword>
<feature type="chain" id="PRO_5047489844" description="Lipoprotein" evidence="2">
    <location>
        <begin position="26"/>
        <end position="208"/>
    </location>
</feature>
<feature type="signal peptide" evidence="2">
    <location>
        <begin position="1"/>
        <end position="25"/>
    </location>
</feature>
<evidence type="ECO:0000256" key="1">
    <source>
        <dbReference type="SAM" id="MobiDB-lite"/>
    </source>
</evidence>
<protein>
    <recommendedName>
        <fullName evidence="5">Lipoprotein</fullName>
    </recommendedName>
</protein>
<dbReference type="EMBL" id="JAMWYK010000002">
    <property type="protein sequence ID" value="MCO0832119.1"/>
    <property type="molecule type" value="Genomic_DNA"/>
</dbReference>
<organism evidence="3 4">
    <name type="scientific">Fructobacillus apis</name>
    <dbReference type="NCBI Taxonomy" id="2935017"/>
    <lineage>
        <taxon>Bacteria</taxon>
        <taxon>Bacillati</taxon>
        <taxon>Bacillota</taxon>
        <taxon>Bacilli</taxon>
        <taxon>Lactobacillales</taxon>
        <taxon>Lactobacillaceae</taxon>
        <taxon>Fructobacillus</taxon>
    </lineage>
</organism>
<proteinExistence type="predicted"/>
<evidence type="ECO:0000313" key="4">
    <source>
        <dbReference type="Proteomes" id="UP001523234"/>
    </source>
</evidence>
<evidence type="ECO:0008006" key="5">
    <source>
        <dbReference type="Google" id="ProtNLM"/>
    </source>
</evidence>
<dbReference type="Proteomes" id="UP001523234">
    <property type="component" value="Unassembled WGS sequence"/>
</dbReference>
<gene>
    <name evidence="3" type="ORF">NFX39_03325</name>
</gene>
<name>A0ABT0ZQ51_9LACO</name>
<feature type="region of interest" description="Disordered" evidence="1">
    <location>
        <begin position="31"/>
        <end position="66"/>
    </location>
</feature>
<evidence type="ECO:0000313" key="3">
    <source>
        <dbReference type="EMBL" id="MCO0832119.1"/>
    </source>
</evidence>
<dbReference type="RefSeq" id="WP_252442959.1">
    <property type="nucleotide sequence ID" value="NZ_JAMWYK010000002.1"/>
</dbReference>
<feature type="compositionally biased region" description="Basic and acidic residues" evidence="1">
    <location>
        <begin position="49"/>
        <end position="64"/>
    </location>
</feature>